<dbReference type="AlphaFoldDB" id="A0A1U7CKP6"/>
<keyword evidence="1" id="KW-0732">Signal</keyword>
<evidence type="ECO:0000313" key="5">
    <source>
        <dbReference type="Proteomes" id="UP000186309"/>
    </source>
</evidence>
<evidence type="ECO:0000256" key="1">
    <source>
        <dbReference type="ARBA" id="ARBA00022729"/>
    </source>
</evidence>
<name>A0A1U7CKP6_9BACT</name>
<accession>A0A1U7CKP6</accession>
<dbReference type="SUPFAM" id="SSF69318">
    <property type="entry name" value="Integrin alpha N-terminal domain"/>
    <property type="match status" value="1"/>
</dbReference>
<dbReference type="PANTHER" id="PTHR16026:SF0">
    <property type="entry name" value="CARTILAGE ACIDIC PROTEIN 1"/>
    <property type="match status" value="1"/>
</dbReference>
<dbReference type="InterPro" id="IPR028994">
    <property type="entry name" value="Integrin_alpha_N"/>
</dbReference>
<dbReference type="Pfam" id="PF07593">
    <property type="entry name" value="UnbV_ASPIC"/>
    <property type="match status" value="1"/>
</dbReference>
<feature type="domain" description="ASPIC/UnbV" evidence="3">
    <location>
        <begin position="537"/>
        <end position="603"/>
    </location>
</feature>
<dbReference type="STRING" id="1387353.BSF38_00925"/>
<dbReference type="KEGG" id="pbor:BSF38_00925"/>
<evidence type="ECO:0000313" key="4">
    <source>
        <dbReference type="EMBL" id="APW59501.1"/>
    </source>
</evidence>
<dbReference type="Pfam" id="PF13517">
    <property type="entry name" value="FG-GAP_3"/>
    <property type="match status" value="2"/>
</dbReference>
<dbReference type="PANTHER" id="PTHR16026">
    <property type="entry name" value="CARTILAGE ACIDIC PROTEIN 1"/>
    <property type="match status" value="1"/>
</dbReference>
<sequence length="609" mass="66201">MRRYTQAAAIVIFVGLLGALKVLNNSSTSSAPAPVAETDRKAAEGSPTAAADRKASRYGLDLQEVSKSAGVDFVHQAPKLDAKLDHIMPQIASMGASVAVADFDRDGWQDFYTTDSGEGSKNRLYKNLGDGTFRDVAESLGVADLNQLGTGVSMGSLWGDYDNDGFEDLFVYKWGRQELFHNDAGKGFTRVTEKAGFPAWINAGCSTWLDFDRDGRLDLFVAGYWDDKLNLWDLKNTKMMPESFEYAKNGGRKYLFRNKGDGTFEDVTAAAGIDSNRWALCVAAADLRGTGYPDLFIANDYGVSELFANQQGRTFRDVGKTTGVGASPKSGMNVAFGDVFNQGKLSVYVTNISEEGVLIQGNNLWVPKEGTSGDSLHYENLASTLGVELGGWSFGAQFGDLNNDGTQDLILTNGYVSAEKGTSYWYEFSMVAGGNSTIISDAKNWPPMKGKSLSGYQQKKVWLNDGAGHFSEVAQAVGYTDTHDGRGVALVDLWNRGVLDVLIANQKGPLLVYKNGVPPDRAWIDFELTGTKSNRGAIGAQVRLFWNGQEQLQEVHGSSGYSAQNQRRVHFGLGKDPKIEKAVVRWPSGAVQTLEAPAVGQVHKLEEPR</sequence>
<dbReference type="InterPro" id="IPR027039">
    <property type="entry name" value="Crtac1"/>
</dbReference>
<proteinExistence type="predicted"/>
<dbReference type="InterPro" id="IPR011519">
    <property type="entry name" value="UnbV_ASPIC"/>
</dbReference>
<dbReference type="Gene3D" id="2.130.10.130">
    <property type="entry name" value="Integrin alpha, N-terminal"/>
    <property type="match status" value="2"/>
</dbReference>
<dbReference type="Proteomes" id="UP000186309">
    <property type="component" value="Chromosome"/>
</dbReference>
<evidence type="ECO:0000259" key="3">
    <source>
        <dbReference type="Pfam" id="PF07593"/>
    </source>
</evidence>
<dbReference type="RefSeq" id="WP_076343674.1">
    <property type="nucleotide sequence ID" value="NZ_CP019082.1"/>
</dbReference>
<reference evidence="5" key="1">
    <citation type="submission" date="2016-12" db="EMBL/GenBank/DDBJ databases">
        <title>Comparative genomics of four Isosphaeraceae planctomycetes: a common pool of plasmids and glycoside hydrolase genes.</title>
        <authorList>
            <person name="Ivanova A."/>
        </authorList>
    </citation>
    <scope>NUCLEOTIDE SEQUENCE [LARGE SCALE GENOMIC DNA]</scope>
    <source>
        <strain evidence="5">PX4</strain>
    </source>
</reference>
<protein>
    <recommendedName>
        <fullName evidence="3">ASPIC/UnbV domain-containing protein</fullName>
    </recommendedName>
</protein>
<organism evidence="4 5">
    <name type="scientific">Paludisphaera borealis</name>
    <dbReference type="NCBI Taxonomy" id="1387353"/>
    <lineage>
        <taxon>Bacteria</taxon>
        <taxon>Pseudomonadati</taxon>
        <taxon>Planctomycetota</taxon>
        <taxon>Planctomycetia</taxon>
        <taxon>Isosphaerales</taxon>
        <taxon>Isosphaeraceae</taxon>
        <taxon>Paludisphaera</taxon>
    </lineage>
</organism>
<dbReference type="EMBL" id="CP019082">
    <property type="protein sequence ID" value="APW59501.1"/>
    <property type="molecule type" value="Genomic_DNA"/>
</dbReference>
<keyword evidence="5" id="KW-1185">Reference proteome</keyword>
<gene>
    <name evidence="4" type="ORF">BSF38_00925</name>
</gene>
<dbReference type="OrthoDB" id="5287961at2"/>
<feature type="region of interest" description="Disordered" evidence="2">
    <location>
        <begin position="27"/>
        <end position="50"/>
    </location>
</feature>
<evidence type="ECO:0000256" key="2">
    <source>
        <dbReference type="SAM" id="MobiDB-lite"/>
    </source>
</evidence>
<dbReference type="InterPro" id="IPR013517">
    <property type="entry name" value="FG-GAP"/>
</dbReference>